<dbReference type="PROSITE" id="PS51257">
    <property type="entry name" value="PROKAR_LIPOPROTEIN"/>
    <property type="match status" value="1"/>
</dbReference>
<proteinExistence type="predicted"/>
<dbReference type="PANTHER" id="PTHR43649:SF33">
    <property type="entry name" value="POLYGALACTURONAN_RHAMNOGALACTURONAN-BINDING PROTEIN YTCQ"/>
    <property type="match status" value="1"/>
</dbReference>
<keyword evidence="5" id="KW-1185">Reference proteome</keyword>
<dbReference type="RefSeq" id="WP_113032492.1">
    <property type="nucleotide sequence ID" value="NZ_QMFB01000011.1"/>
</dbReference>
<dbReference type="OrthoDB" id="2649544at2"/>
<dbReference type="EMBL" id="QMFB01000011">
    <property type="protein sequence ID" value="RAV19587.1"/>
    <property type="molecule type" value="Genomic_DNA"/>
</dbReference>
<evidence type="ECO:0000256" key="2">
    <source>
        <dbReference type="SAM" id="MobiDB-lite"/>
    </source>
</evidence>
<gene>
    <name evidence="4" type="ORF">DQG23_19165</name>
</gene>
<dbReference type="Gene3D" id="3.40.190.10">
    <property type="entry name" value="Periplasmic binding protein-like II"/>
    <property type="match status" value="2"/>
</dbReference>
<dbReference type="PANTHER" id="PTHR43649">
    <property type="entry name" value="ARABINOSE-BINDING PROTEIN-RELATED"/>
    <property type="match status" value="1"/>
</dbReference>
<dbReference type="SUPFAM" id="SSF53850">
    <property type="entry name" value="Periplasmic binding protein-like II"/>
    <property type="match status" value="1"/>
</dbReference>
<sequence>MGRGRKYGAAGMAAAMVAAVALSACSKDGGETKSPDSSGSPAPAASASPKAAANKFEKKVTLTYLNMIDMSKWKDGTPVEKVFEEKFNVDLKALPINPWDAEKLKVTLAGGTIPDVLITWDAQGKYRDGIIRKISMDMVKEHMPNVMKIIEQYDDKTAWAISKDYKTGDLIQVPVGGASGLSNTSVFARKDWLDKVGITKLPETLDELHDMFKKFTFDDPDGNGKNDTYGVSEIFQDTNFFSYGFNNIYAAYGVNPEQWGKAADNKIVYGAVSDRYKQALKLLNAWFKEGIIDPASVSDKKPERQAKILDNKVGAIFSNANYMNEISKDPMFLLSQKNPAAVPVQLPNIIGPEGFGGGTGFGEWVGWGMMFGAKATDEQVIRAMQMTDAMYADEARSLAVMAKFGIEGQTYEKKDGAAVIKQGVDAAEQGAGIFIYPLYFGAFSELVNGTAVDKAIEENRKKVPRINHVVDAKQVDFIATQNKAIQQAEMKKIAQEFQVKAISGAIDIDKSWDEYVERWNKAGGKQLTEEVNKLPIIHENKKLK</sequence>
<feature type="compositionally biased region" description="Low complexity" evidence="2">
    <location>
        <begin position="35"/>
        <end position="50"/>
    </location>
</feature>
<dbReference type="InterPro" id="IPR050490">
    <property type="entry name" value="Bact_solute-bd_prot1"/>
</dbReference>
<comment type="caution">
    <text evidence="4">The sequence shown here is derived from an EMBL/GenBank/DDBJ whole genome shotgun (WGS) entry which is preliminary data.</text>
</comment>
<reference evidence="4 5" key="1">
    <citation type="journal article" date="2009" name="Int. J. Syst. Evol. Microbiol.">
        <title>Paenibacillus contaminans sp. nov., isolated from a contaminated laboratory plate.</title>
        <authorList>
            <person name="Chou J.H."/>
            <person name="Lee J.H."/>
            <person name="Lin M.C."/>
            <person name="Chang P.S."/>
            <person name="Arun A.B."/>
            <person name="Young C.C."/>
            <person name="Chen W.M."/>
        </authorList>
    </citation>
    <scope>NUCLEOTIDE SEQUENCE [LARGE SCALE GENOMIC DNA]</scope>
    <source>
        <strain evidence="4 5">CKOBP-6</strain>
    </source>
</reference>
<dbReference type="AlphaFoldDB" id="A0A329MNU8"/>
<keyword evidence="1 3" id="KW-0732">Signal</keyword>
<feature type="region of interest" description="Disordered" evidence="2">
    <location>
        <begin position="26"/>
        <end position="50"/>
    </location>
</feature>
<evidence type="ECO:0000313" key="5">
    <source>
        <dbReference type="Proteomes" id="UP000250369"/>
    </source>
</evidence>
<accession>A0A329MNU8</accession>
<feature type="signal peptide" evidence="3">
    <location>
        <begin position="1"/>
        <end position="26"/>
    </location>
</feature>
<feature type="chain" id="PRO_5016442702" description="ABC transporter substrate-binding protein" evidence="3">
    <location>
        <begin position="27"/>
        <end position="544"/>
    </location>
</feature>
<organism evidence="4 5">
    <name type="scientific">Paenibacillus contaminans</name>
    <dbReference type="NCBI Taxonomy" id="450362"/>
    <lineage>
        <taxon>Bacteria</taxon>
        <taxon>Bacillati</taxon>
        <taxon>Bacillota</taxon>
        <taxon>Bacilli</taxon>
        <taxon>Bacillales</taxon>
        <taxon>Paenibacillaceae</taxon>
        <taxon>Paenibacillus</taxon>
    </lineage>
</organism>
<dbReference type="Proteomes" id="UP000250369">
    <property type="component" value="Unassembled WGS sequence"/>
</dbReference>
<evidence type="ECO:0000313" key="4">
    <source>
        <dbReference type="EMBL" id="RAV19587.1"/>
    </source>
</evidence>
<protein>
    <recommendedName>
        <fullName evidence="6">ABC transporter substrate-binding protein</fullName>
    </recommendedName>
</protein>
<evidence type="ECO:0000256" key="3">
    <source>
        <dbReference type="SAM" id="SignalP"/>
    </source>
</evidence>
<name>A0A329MNU8_9BACL</name>
<evidence type="ECO:0000256" key="1">
    <source>
        <dbReference type="ARBA" id="ARBA00022729"/>
    </source>
</evidence>
<evidence type="ECO:0008006" key="6">
    <source>
        <dbReference type="Google" id="ProtNLM"/>
    </source>
</evidence>